<sequence>MASGMASPSSLHKQNMAINVKWAEYQTLLLPFMSLVVVAILILRWSETDLRLDAVYEHVANLSPELMQTIEDFYENQSEAMSTCTSEDHRRIPN</sequence>
<keyword evidence="1" id="KW-0812">Transmembrane</keyword>
<accession>A0A915D613</accession>
<reference evidence="3" key="1">
    <citation type="submission" date="2022-11" db="UniProtKB">
        <authorList>
            <consortium name="WormBaseParasite"/>
        </authorList>
    </citation>
    <scope>IDENTIFICATION</scope>
</reference>
<dbReference type="AlphaFoldDB" id="A0A915D613"/>
<keyword evidence="1" id="KW-1133">Transmembrane helix</keyword>
<evidence type="ECO:0000313" key="2">
    <source>
        <dbReference type="Proteomes" id="UP000887574"/>
    </source>
</evidence>
<feature type="transmembrane region" description="Helical" evidence="1">
    <location>
        <begin position="25"/>
        <end position="43"/>
    </location>
</feature>
<dbReference type="Proteomes" id="UP000887574">
    <property type="component" value="Unplaced"/>
</dbReference>
<dbReference type="WBParaSite" id="jg1574">
    <property type="protein sequence ID" value="jg1574"/>
    <property type="gene ID" value="jg1574"/>
</dbReference>
<keyword evidence="2" id="KW-1185">Reference proteome</keyword>
<protein>
    <submittedName>
        <fullName evidence="3">Uncharacterized protein</fullName>
    </submittedName>
</protein>
<keyword evidence="1" id="KW-0472">Membrane</keyword>
<proteinExistence type="predicted"/>
<name>A0A915D613_9BILA</name>
<evidence type="ECO:0000256" key="1">
    <source>
        <dbReference type="SAM" id="Phobius"/>
    </source>
</evidence>
<evidence type="ECO:0000313" key="3">
    <source>
        <dbReference type="WBParaSite" id="jg1574"/>
    </source>
</evidence>
<organism evidence="2 3">
    <name type="scientific">Ditylenchus dipsaci</name>
    <dbReference type="NCBI Taxonomy" id="166011"/>
    <lineage>
        <taxon>Eukaryota</taxon>
        <taxon>Metazoa</taxon>
        <taxon>Ecdysozoa</taxon>
        <taxon>Nematoda</taxon>
        <taxon>Chromadorea</taxon>
        <taxon>Rhabditida</taxon>
        <taxon>Tylenchina</taxon>
        <taxon>Tylenchomorpha</taxon>
        <taxon>Sphaerularioidea</taxon>
        <taxon>Anguinidae</taxon>
        <taxon>Anguininae</taxon>
        <taxon>Ditylenchus</taxon>
    </lineage>
</organism>